<proteinExistence type="inferred from homology"/>
<gene>
    <name evidence="9" type="ORF">I9W95_04655</name>
</gene>
<name>A0ABS7ZQN0_9GAMM</name>
<comment type="cofactor">
    <cofactor evidence="1">
        <name>heme b</name>
        <dbReference type="ChEBI" id="CHEBI:60344"/>
    </cofactor>
</comment>
<dbReference type="InterPro" id="IPR011008">
    <property type="entry name" value="Dimeric_a/b-barrel"/>
</dbReference>
<keyword evidence="3" id="KW-0479">Metal-binding</keyword>
<organism evidence="9 10">
    <name type="scientific">Thalassolituus marinus</name>
    <dbReference type="NCBI Taxonomy" id="671053"/>
    <lineage>
        <taxon>Bacteria</taxon>
        <taxon>Pseudomonadati</taxon>
        <taxon>Pseudomonadota</taxon>
        <taxon>Gammaproteobacteria</taxon>
        <taxon>Oceanospirillales</taxon>
        <taxon>Oceanospirillaceae</taxon>
        <taxon>Thalassolituus</taxon>
    </lineage>
</organism>
<dbReference type="Pfam" id="PF20628">
    <property type="entry name" value="Dyp_perox_C"/>
    <property type="match status" value="1"/>
</dbReference>
<evidence type="ECO:0000256" key="2">
    <source>
        <dbReference type="ARBA" id="ARBA00022559"/>
    </source>
</evidence>
<dbReference type="PANTHER" id="PTHR30521">
    <property type="entry name" value="DEFERROCHELATASE/PEROXIDASE"/>
    <property type="match status" value="1"/>
</dbReference>
<evidence type="ECO:0000256" key="1">
    <source>
        <dbReference type="ARBA" id="ARBA00001970"/>
    </source>
</evidence>
<evidence type="ECO:0000256" key="3">
    <source>
        <dbReference type="ARBA" id="ARBA00022723"/>
    </source>
</evidence>
<keyword evidence="5" id="KW-0408">Iron</keyword>
<evidence type="ECO:0000313" key="9">
    <source>
        <dbReference type="EMBL" id="MCA6062895.1"/>
    </source>
</evidence>
<sequence>MSNQTICQPGLLEEPGRSAHYLEMQWRQGVDNASLLQAIKQAVRHVEGAWIAVCFGADAWDRLNPQWRPAQLVPFSEMIGENGYSMPSNQSDLFFWIHGEDRGDVMDAVLQVHDAMRDCTDCVLDLSGFKNREARDLTGFVDGTANPEGDKRLDATLIPQGEAGCGGSYVFTQEWKHHLQDFAKLSLHEQQQVIGRTKSDNIELEGDDMPPTSHVARTDVKLDGVAQKIYRRSTPYGGADEHGLYFLAFACNLTRISIQLERMLGNTGDGFSDHLMKYSTALTGAYWFMPSQADLETLLNH</sequence>
<keyword evidence="10" id="KW-1185">Reference proteome</keyword>
<reference evidence="9 10" key="1">
    <citation type="submission" date="2020-12" db="EMBL/GenBank/DDBJ databases">
        <title>Novel Thalassolituus-related marine hydrocarbonoclastic bacteria mediated algae-derived hydrocarbons mineralization in twilight zone of the northern South China Sea.</title>
        <authorList>
            <person name="Dong C."/>
        </authorList>
    </citation>
    <scope>NUCLEOTIDE SEQUENCE [LARGE SCALE GENOMIC DNA]</scope>
    <source>
        <strain evidence="9 10">IMCC1826</strain>
    </source>
</reference>
<evidence type="ECO:0000313" key="10">
    <source>
        <dbReference type="Proteomes" id="UP000714380"/>
    </source>
</evidence>
<evidence type="ECO:0000256" key="4">
    <source>
        <dbReference type="ARBA" id="ARBA00023002"/>
    </source>
</evidence>
<evidence type="ECO:0000259" key="8">
    <source>
        <dbReference type="Pfam" id="PF20628"/>
    </source>
</evidence>
<dbReference type="GO" id="GO:0004601">
    <property type="term" value="F:peroxidase activity"/>
    <property type="evidence" value="ECO:0007669"/>
    <property type="project" value="UniProtKB-KW"/>
</dbReference>
<dbReference type="PROSITE" id="PS51404">
    <property type="entry name" value="DYP_PEROXIDASE"/>
    <property type="match status" value="1"/>
</dbReference>
<dbReference type="InterPro" id="IPR048328">
    <property type="entry name" value="Dyp_perox_C"/>
</dbReference>
<dbReference type="RefSeq" id="WP_225672357.1">
    <property type="nucleotide sequence ID" value="NZ_JAEDAH010000020.1"/>
</dbReference>
<feature type="domain" description="Dyp-type peroxidase N-terminal" evidence="7">
    <location>
        <begin position="51"/>
        <end position="130"/>
    </location>
</feature>
<evidence type="ECO:0000256" key="5">
    <source>
        <dbReference type="ARBA" id="ARBA00023004"/>
    </source>
</evidence>
<evidence type="ECO:0000259" key="7">
    <source>
        <dbReference type="Pfam" id="PF04261"/>
    </source>
</evidence>
<accession>A0ABS7ZQN0</accession>
<dbReference type="PANTHER" id="PTHR30521:SF0">
    <property type="entry name" value="DYP-TYPE PEROXIDASE FAMILY PROTEIN"/>
    <property type="match status" value="1"/>
</dbReference>
<dbReference type="NCBIfam" id="TIGR01413">
    <property type="entry name" value="Dyp_perox_fam"/>
    <property type="match status" value="1"/>
</dbReference>
<keyword evidence="4" id="KW-0560">Oxidoreductase</keyword>
<protein>
    <submittedName>
        <fullName evidence="9">Dyp-type peroxidase</fullName>
    </submittedName>
</protein>
<dbReference type="Pfam" id="PF04261">
    <property type="entry name" value="Dyp_perox_N"/>
    <property type="match status" value="1"/>
</dbReference>
<evidence type="ECO:0000256" key="6">
    <source>
        <dbReference type="ARBA" id="ARBA00025737"/>
    </source>
</evidence>
<comment type="caution">
    <text evidence="9">The sequence shown here is derived from an EMBL/GenBank/DDBJ whole genome shotgun (WGS) entry which is preliminary data.</text>
</comment>
<dbReference type="EMBL" id="JAEDAH010000020">
    <property type="protein sequence ID" value="MCA6062895.1"/>
    <property type="molecule type" value="Genomic_DNA"/>
</dbReference>
<keyword evidence="2 9" id="KW-0575">Peroxidase</keyword>
<feature type="domain" description="Dyp-type peroxidase C-terminal" evidence="8">
    <location>
        <begin position="133"/>
        <end position="292"/>
    </location>
</feature>
<dbReference type="InterPro" id="IPR048327">
    <property type="entry name" value="Dyp_perox_N"/>
</dbReference>
<dbReference type="InterPro" id="IPR006314">
    <property type="entry name" value="Dyp_peroxidase"/>
</dbReference>
<dbReference type="SUPFAM" id="SSF54909">
    <property type="entry name" value="Dimeric alpha+beta barrel"/>
    <property type="match status" value="1"/>
</dbReference>
<comment type="similarity">
    <text evidence="6">Belongs to the DyP-type peroxidase family.</text>
</comment>
<dbReference type="Proteomes" id="UP000714380">
    <property type="component" value="Unassembled WGS sequence"/>
</dbReference>